<dbReference type="InterPro" id="IPR014247">
    <property type="entry name" value="Spore_lipoprot_YhcN/YlaJ"/>
</dbReference>
<reference evidence="2 3" key="1">
    <citation type="submission" date="2018-10" db="EMBL/GenBank/DDBJ databases">
        <authorList>
            <person name="Zhang X."/>
        </authorList>
    </citation>
    <scope>NUCLEOTIDE SEQUENCE [LARGE SCALE GENOMIC DNA]</scope>
    <source>
        <strain evidence="2 3">SK-G1</strain>
    </source>
</reference>
<dbReference type="KEGG" id="bacg:D2962_14175"/>
<evidence type="ECO:0000313" key="3">
    <source>
        <dbReference type="Proteomes" id="UP000280960"/>
    </source>
</evidence>
<keyword evidence="2" id="KW-0449">Lipoprotein</keyword>
<name>A0A3G2R860_9FIRM</name>
<feature type="region of interest" description="Disordered" evidence="1">
    <location>
        <begin position="26"/>
        <end position="52"/>
    </location>
</feature>
<evidence type="ECO:0000313" key="2">
    <source>
        <dbReference type="EMBL" id="AYO31593.1"/>
    </source>
</evidence>
<dbReference type="NCBIfam" id="TIGR02898">
    <property type="entry name" value="spore_YhcN_YlaJ"/>
    <property type="match status" value="1"/>
</dbReference>
<dbReference type="AlphaFoldDB" id="A0A3G2R860"/>
<organism evidence="2 3">
    <name type="scientific">Biomaibacter acetigenes</name>
    <dbReference type="NCBI Taxonomy" id="2316383"/>
    <lineage>
        <taxon>Bacteria</taxon>
        <taxon>Bacillati</taxon>
        <taxon>Bacillota</taxon>
        <taxon>Clostridia</taxon>
        <taxon>Thermosediminibacterales</taxon>
        <taxon>Tepidanaerobacteraceae</taxon>
        <taxon>Biomaibacter</taxon>
    </lineage>
</organism>
<feature type="compositionally biased region" description="Pro residues" evidence="1">
    <location>
        <begin position="30"/>
        <end position="51"/>
    </location>
</feature>
<dbReference type="PROSITE" id="PS51257">
    <property type="entry name" value="PROKAR_LIPOPROTEIN"/>
    <property type="match status" value="1"/>
</dbReference>
<accession>A0A3G2R860</accession>
<dbReference type="RefSeq" id="WP_122015361.1">
    <property type="nucleotide sequence ID" value="NZ_CP033169.1"/>
</dbReference>
<dbReference type="EMBL" id="CP033169">
    <property type="protein sequence ID" value="AYO31593.1"/>
    <property type="molecule type" value="Genomic_DNA"/>
</dbReference>
<dbReference type="GO" id="GO:0030435">
    <property type="term" value="P:sporulation resulting in formation of a cellular spore"/>
    <property type="evidence" value="ECO:0007669"/>
    <property type="project" value="InterPro"/>
</dbReference>
<proteinExistence type="predicted"/>
<sequence length="166" mass="17455">MKRFLSSLLILLTVFSLALGGCSVSRKPAPKPAPPSRVTPAPTRTPAPKPAAPTAHALATKLASAAEKVEGVKSATVVVSGSTAFVGLEIKPGIEAKKTNEIKSKVADAVKRADARIKAVNVTTDPNLITRIKKIAEGIRAGKPLSSFTRELTEITRRMVPKGKVK</sequence>
<gene>
    <name evidence="2" type="ORF">D2962_14175</name>
</gene>
<dbReference type="Pfam" id="PF09580">
    <property type="entry name" value="Spore_YhcN_YlaJ"/>
    <property type="match status" value="1"/>
</dbReference>
<protein>
    <submittedName>
        <fullName evidence="2">YhcN/YlaJ family sporulation lipoprotein</fullName>
    </submittedName>
</protein>
<dbReference type="InterPro" id="IPR019076">
    <property type="entry name" value="Spore_lipoprot_YhcN/YlaJ-like"/>
</dbReference>
<keyword evidence="3" id="KW-1185">Reference proteome</keyword>
<evidence type="ECO:0000256" key="1">
    <source>
        <dbReference type="SAM" id="MobiDB-lite"/>
    </source>
</evidence>
<dbReference type="Proteomes" id="UP000280960">
    <property type="component" value="Chromosome"/>
</dbReference>